<dbReference type="InterPro" id="IPR003961">
    <property type="entry name" value="FN3_dom"/>
</dbReference>
<keyword evidence="1" id="KW-0326">Glycosidase</keyword>
<dbReference type="CDD" id="cd00063">
    <property type="entry name" value="FN3"/>
    <property type="match status" value="1"/>
</dbReference>
<feature type="domain" description="Peptidase S74" evidence="4">
    <location>
        <begin position="1218"/>
        <end position="1310"/>
    </location>
</feature>
<name>A0A1M7BE37_PSETH</name>
<keyword evidence="6" id="KW-1185">Reference proteome</keyword>
<accession>A0A1M7BE37</accession>
<dbReference type="InterPro" id="IPR036116">
    <property type="entry name" value="FN3_sf"/>
</dbReference>
<evidence type="ECO:0000256" key="1">
    <source>
        <dbReference type="ARBA" id="ARBA00023295"/>
    </source>
</evidence>
<feature type="domain" description="Fibronectin type-III" evidence="3">
    <location>
        <begin position="720"/>
        <end position="829"/>
    </location>
</feature>
<evidence type="ECO:0000259" key="4">
    <source>
        <dbReference type="PROSITE" id="PS51688"/>
    </source>
</evidence>
<dbReference type="PROSITE" id="PS51688">
    <property type="entry name" value="ICA"/>
    <property type="match status" value="1"/>
</dbReference>
<organism evidence="5 6">
    <name type="scientific">Pseudonocardia thermophila</name>
    <dbReference type="NCBI Taxonomy" id="1848"/>
    <lineage>
        <taxon>Bacteria</taxon>
        <taxon>Bacillati</taxon>
        <taxon>Actinomycetota</taxon>
        <taxon>Actinomycetes</taxon>
        <taxon>Pseudonocardiales</taxon>
        <taxon>Pseudonocardiaceae</taxon>
        <taxon>Pseudonocardia</taxon>
    </lineage>
</organism>
<keyword evidence="2" id="KW-0624">Polysaccharide degradation</keyword>
<dbReference type="GO" id="GO:0016798">
    <property type="term" value="F:hydrolase activity, acting on glycosyl bonds"/>
    <property type="evidence" value="ECO:0007669"/>
    <property type="project" value="UniProtKB-KW"/>
</dbReference>
<dbReference type="Pfam" id="PF13884">
    <property type="entry name" value="Peptidase_S74"/>
    <property type="match status" value="1"/>
</dbReference>
<evidence type="ECO:0000256" key="2">
    <source>
        <dbReference type="ARBA" id="ARBA00023326"/>
    </source>
</evidence>
<reference evidence="5 6" key="1">
    <citation type="submission" date="2016-11" db="EMBL/GenBank/DDBJ databases">
        <authorList>
            <person name="Jaros S."/>
            <person name="Januszkiewicz K."/>
            <person name="Wedrychowicz H."/>
        </authorList>
    </citation>
    <scope>NUCLEOTIDE SEQUENCE [LARGE SCALE GENOMIC DNA]</scope>
    <source>
        <strain evidence="5 6">DSM 43832</strain>
    </source>
</reference>
<dbReference type="PROSITE" id="PS50853">
    <property type="entry name" value="FN3"/>
    <property type="match status" value="1"/>
</dbReference>
<dbReference type="GO" id="GO:0000272">
    <property type="term" value="P:polysaccharide catabolic process"/>
    <property type="evidence" value="ECO:0007669"/>
    <property type="project" value="UniProtKB-KW"/>
</dbReference>
<evidence type="ECO:0000313" key="5">
    <source>
        <dbReference type="EMBL" id="SHL53262.1"/>
    </source>
</evidence>
<sequence length="1312" mass="139591">MASIRWVSAQARENGTITITNGAGTEDGDRLIAIVIDDEETGQHTPSAPQGVGTNWTLLSSTSAVANTPDGRVYEWKVTNADALPSSWTFTPAVNFHSGIVWVVCIQDLDDEAEVEVGWNNGQLPTNGSRLVTAPSISSYTGENPIVITAHVCVTEYADPGWTAPSGMTDLGSNPLDAAWMTGAAYTTTVSGTGPTGARGAGVSGSTAYYWRAVTVAIPSPVSAPQQTITPTSIPAPAAPNSPALSQAYRIKPATIPAPAAPPEPAVIPGTVILPVGTVPAPAAPPAPRLVQILRPTTIPAPGDAPWAPTIRQTPRPPLRIDFWAVDDDGSLLCPLPSPVSWQISLIPGEPGAVQIEYPVHGKNFHVLDERVTADRDLFIRIRTDGTHARSLGAILQSRDGDRIAESGTVKFYGSFHTVQLDEARILYNAEDPKGEIRFAAATAGEIMDWLLTSVQAAGYLKAGTKGRAVDLWWRFTGTQDSNGTPWPNDGKVSPTWAPGKTLLEVAQQLRDWGLCEFEVTTDHEVRLYVPETVGTDHTLSDPPIVLRRGRDLVEAPRKTDVRSAVTDIAVVGKEGVHTTVTDSSAIARRGRKIAGFVSEGNIADNSSATALGQLHLQRGVRGLDSWTHNLSFDQRRPTPLREFWPADWVYSDTAKSLERKRIGQLTIEQRPGSSTYGGGVVLGDLITDRDVALQRQINKLKSGATVPGVSDPTLSDDLAPATPTGVTASSIAYKDGMDTYATLIVSWQAVTTNVDGSAATDIAGYRVRWILANDLSGGWVLAADTPETSVSFGGVAAGAEVFVQVAAYDRDGNQSAWSPSYAIETETDTTAPPAPSAPLVHNQMGLLMATWDGLDEDGAPMPADFRFVEVHVSIESDFDPDETTLYDRLHGPGTMPITRPDGVSEAGWYGVTRYVKLVAVDWTSPTPNRSEPSAQGSGTPARVLEPDIFDGAVGTAKLADLAVSSAKIQLLAVNNAHIQDLNVGKLTAGTFTAALTLSGIFRTGTTGARGEWDSTSFRMYNSAGVQTIGLVPGGVSFITGEFRTALSGQRMVMNPGGSVPDEIRVYPSASGDYARIMARTAPLDGSAAILIDGGASTGQPRGRVGAYRFESFLSFVTNDAGGDTSAGYSLSAVSVTQNLVNTWYQGAAHFTRYSGQFPVAGTKVIISSVPRAGSQRSTVIGDDQDCGIRFDAGAANIVKADGLTFAPLLCEDLAEMSSRTRKTDEAPIYKPADEVVRAVESKQWRYRRDGKPDPRLRFGPMAEDLAAVMPELVTEVSGETTVSVNSLSGVLWEAVRRALMRIEALEERLAA</sequence>
<proteinExistence type="predicted"/>
<gene>
    <name evidence="5" type="ORF">SAMN05443637_13524</name>
</gene>
<keyword evidence="1" id="KW-0378">Hydrolase</keyword>
<evidence type="ECO:0000313" key="6">
    <source>
        <dbReference type="Proteomes" id="UP000184363"/>
    </source>
</evidence>
<dbReference type="Gene3D" id="2.60.40.10">
    <property type="entry name" value="Immunoglobulins"/>
    <property type="match status" value="1"/>
</dbReference>
<dbReference type="Proteomes" id="UP000184363">
    <property type="component" value="Unassembled WGS sequence"/>
</dbReference>
<evidence type="ECO:0000259" key="3">
    <source>
        <dbReference type="PROSITE" id="PS50853"/>
    </source>
</evidence>
<dbReference type="InterPro" id="IPR030392">
    <property type="entry name" value="S74_ICA"/>
</dbReference>
<dbReference type="EMBL" id="FRAP01000035">
    <property type="protein sequence ID" value="SHL53262.1"/>
    <property type="molecule type" value="Genomic_DNA"/>
</dbReference>
<dbReference type="InterPro" id="IPR013783">
    <property type="entry name" value="Ig-like_fold"/>
</dbReference>
<protein>
    <submittedName>
        <fullName evidence="5">Chaperone of endosialidase</fullName>
    </submittedName>
</protein>
<dbReference type="SUPFAM" id="SSF49265">
    <property type="entry name" value="Fibronectin type III"/>
    <property type="match status" value="1"/>
</dbReference>
<keyword evidence="2" id="KW-0119">Carbohydrate metabolism</keyword>
<dbReference type="STRING" id="1848.SAMN05443637_13524"/>